<comment type="caution">
    <text evidence="2">The sequence shown here is derived from an EMBL/GenBank/DDBJ whole genome shotgun (WGS) entry which is preliminary data.</text>
</comment>
<evidence type="ECO:0000313" key="3">
    <source>
        <dbReference type="Proteomes" id="UP000789405"/>
    </source>
</evidence>
<proteinExistence type="predicted"/>
<evidence type="ECO:0000256" key="1">
    <source>
        <dbReference type="SAM" id="MobiDB-lite"/>
    </source>
</evidence>
<protein>
    <submittedName>
        <fullName evidence="2">11405_t:CDS:1</fullName>
    </submittedName>
</protein>
<dbReference type="AlphaFoldDB" id="A0A9N9J1A1"/>
<dbReference type="Proteomes" id="UP000789405">
    <property type="component" value="Unassembled WGS sequence"/>
</dbReference>
<feature type="region of interest" description="Disordered" evidence="1">
    <location>
        <begin position="92"/>
        <end position="118"/>
    </location>
</feature>
<feature type="non-terminal residue" evidence="2">
    <location>
        <position position="156"/>
    </location>
</feature>
<accession>A0A9N9J1A1</accession>
<dbReference type="EMBL" id="CAJVPY010017256">
    <property type="protein sequence ID" value="CAG8761094.1"/>
    <property type="molecule type" value="Genomic_DNA"/>
</dbReference>
<organism evidence="2 3">
    <name type="scientific">Dentiscutata erythropus</name>
    <dbReference type="NCBI Taxonomy" id="1348616"/>
    <lineage>
        <taxon>Eukaryota</taxon>
        <taxon>Fungi</taxon>
        <taxon>Fungi incertae sedis</taxon>
        <taxon>Mucoromycota</taxon>
        <taxon>Glomeromycotina</taxon>
        <taxon>Glomeromycetes</taxon>
        <taxon>Diversisporales</taxon>
        <taxon>Gigasporaceae</taxon>
        <taxon>Dentiscutata</taxon>
    </lineage>
</organism>
<name>A0A9N9J1A1_9GLOM</name>
<dbReference type="OrthoDB" id="2427095at2759"/>
<reference evidence="2" key="1">
    <citation type="submission" date="2021-06" db="EMBL/GenBank/DDBJ databases">
        <authorList>
            <person name="Kallberg Y."/>
            <person name="Tangrot J."/>
            <person name="Rosling A."/>
        </authorList>
    </citation>
    <scope>NUCLEOTIDE SEQUENCE</scope>
    <source>
        <strain evidence="2">MA453B</strain>
    </source>
</reference>
<sequence>QHVQSAITPNYPIGDSILKPGDQTKITWLEDKNKPLLSSLPKVLIELMTGSDLNQISLQTIATVNAVLKTCDWTVPEVEPAGQSTTRFIITDSEGNYPPVSDGPKPESGKNPGGVGHLVTSTTNNVTTSTNLNNNIETASTTKKNSLTSSNSFVAT</sequence>
<keyword evidence="3" id="KW-1185">Reference proteome</keyword>
<evidence type="ECO:0000313" key="2">
    <source>
        <dbReference type="EMBL" id="CAG8761094.1"/>
    </source>
</evidence>
<feature type="non-terminal residue" evidence="2">
    <location>
        <position position="1"/>
    </location>
</feature>
<gene>
    <name evidence="2" type="ORF">DERYTH_LOCUS17821</name>
</gene>